<name>A0A183CB05_GLOPA</name>
<protein>
    <submittedName>
        <fullName evidence="2">Uncharacterized protein</fullName>
    </submittedName>
</protein>
<organism evidence="1 2">
    <name type="scientific">Globodera pallida</name>
    <name type="common">Potato cyst nematode worm</name>
    <name type="synonym">Heterodera pallida</name>
    <dbReference type="NCBI Taxonomy" id="36090"/>
    <lineage>
        <taxon>Eukaryota</taxon>
        <taxon>Metazoa</taxon>
        <taxon>Ecdysozoa</taxon>
        <taxon>Nematoda</taxon>
        <taxon>Chromadorea</taxon>
        <taxon>Rhabditida</taxon>
        <taxon>Tylenchina</taxon>
        <taxon>Tylenchomorpha</taxon>
        <taxon>Tylenchoidea</taxon>
        <taxon>Heteroderidae</taxon>
        <taxon>Heteroderinae</taxon>
        <taxon>Globodera</taxon>
    </lineage>
</organism>
<reference evidence="2" key="2">
    <citation type="submission" date="2016-06" db="UniProtKB">
        <authorList>
            <consortium name="WormBaseParasite"/>
        </authorList>
    </citation>
    <scope>IDENTIFICATION</scope>
</reference>
<sequence>MNKLKEVIKSLPNEFFVLVGVIGRILDTSNYLYTFTATLCWLDVLLRFEHSFYVLGKKSVGTREEYVLEEKTEFY</sequence>
<proteinExistence type="predicted"/>
<evidence type="ECO:0000313" key="2">
    <source>
        <dbReference type="WBParaSite" id="GPLIN_001005600"/>
    </source>
</evidence>
<evidence type="ECO:0000313" key="1">
    <source>
        <dbReference type="Proteomes" id="UP000050741"/>
    </source>
</evidence>
<reference evidence="1" key="1">
    <citation type="submission" date="2014-05" db="EMBL/GenBank/DDBJ databases">
        <title>The genome and life-stage specific transcriptomes of Globodera pallida elucidate key aspects of plant parasitism by a cyst nematode.</title>
        <authorList>
            <person name="Cotton J.A."/>
            <person name="Lilley C.J."/>
            <person name="Jones L.M."/>
            <person name="Kikuchi T."/>
            <person name="Reid A.J."/>
            <person name="Thorpe P."/>
            <person name="Tsai I.J."/>
            <person name="Beasley H."/>
            <person name="Blok V."/>
            <person name="Cock P.J.A."/>
            <person name="Van den Akker S.E."/>
            <person name="Holroyd N."/>
            <person name="Hunt M."/>
            <person name="Mantelin S."/>
            <person name="Naghra H."/>
            <person name="Pain A."/>
            <person name="Palomares-Rius J.E."/>
            <person name="Zarowiecki M."/>
            <person name="Berriman M."/>
            <person name="Jones J.T."/>
            <person name="Urwin P.E."/>
        </authorList>
    </citation>
    <scope>NUCLEOTIDE SEQUENCE [LARGE SCALE GENOMIC DNA]</scope>
    <source>
        <strain evidence="1">Lindley</strain>
    </source>
</reference>
<accession>A0A183CB05</accession>
<dbReference type="Proteomes" id="UP000050741">
    <property type="component" value="Unassembled WGS sequence"/>
</dbReference>
<dbReference type="WBParaSite" id="GPLIN_001005600">
    <property type="protein sequence ID" value="GPLIN_001005600"/>
    <property type="gene ID" value="GPLIN_001005600"/>
</dbReference>
<keyword evidence="1" id="KW-1185">Reference proteome</keyword>
<dbReference type="AlphaFoldDB" id="A0A183CB05"/>